<comment type="catalytic activity">
    <reaction evidence="1">
        <text>ATP + protein L-histidine = ADP + protein N-phospho-L-histidine.</text>
        <dbReference type="EC" id="2.7.13.3"/>
    </reaction>
</comment>
<dbReference type="Pfam" id="PF02518">
    <property type="entry name" value="HATPase_c"/>
    <property type="match status" value="1"/>
</dbReference>
<evidence type="ECO:0000313" key="16">
    <source>
        <dbReference type="Proteomes" id="UP000661077"/>
    </source>
</evidence>
<keyword evidence="5" id="KW-0547">Nucleotide-binding</keyword>
<dbReference type="PROSITE" id="PS50113">
    <property type="entry name" value="PAC"/>
    <property type="match status" value="2"/>
</dbReference>
<evidence type="ECO:0000259" key="14">
    <source>
        <dbReference type="PROSITE" id="PS50113"/>
    </source>
</evidence>
<evidence type="ECO:0000256" key="5">
    <source>
        <dbReference type="ARBA" id="ARBA00022741"/>
    </source>
</evidence>
<dbReference type="SUPFAM" id="SSF52172">
    <property type="entry name" value="CheY-like"/>
    <property type="match status" value="1"/>
</dbReference>
<dbReference type="SMART" id="SM00091">
    <property type="entry name" value="PAS"/>
    <property type="match status" value="2"/>
</dbReference>
<comment type="caution">
    <text evidence="15">The sequence shown here is derived from an EMBL/GenBank/DDBJ whole genome shotgun (WGS) entry which is preliminary data.</text>
</comment>
<evidence type="ECO:0000256" key="7">
    <source>
        <dbReference type="ARBA" id="ARBA00022840"/>
    </source>
</evidence>
<dbReference type="InterPro" id="IPR003594">
    <property type="entry name" value="HATPase_dom"/>
</dbReference>
<organism evidence="15 16">
    <name type="scientific">Steroidobacter gossypii</name>
    <dbReference type="NCBI Taxonomy" id="2805490"/>
    <lineage>
        <taxon>Bacteria</taxon>
        <taxon>Pseudomonadati</taxon>
        <taxon>Pseudomonadota</taxon>
        <taxon>Gammaproteobacteria</taxon>
        <taxon>Steroidobacterales</taxon>
        <taxon>Steroidobacteraceae</taxon>
        <taxon>Steroidobacter</taxon>
    </lineage>
</organism>
<feature type="domain" description="PAC" evidence="14">
    <location>
        <begin position="244"/>
        <end position="295"/>
    </location>
</feature>
<dbReference type="Pfam" id="PF08448">
    <property type="entry name" value="PAS_4"/>
    <property type="match status" value="1"/>
</dbReference>
<dbReference type="PRINTS" id="PR00344">
    <property type="entry name" value="BCTRLSENSOR"/>
</dbReference>
<dbReference type="PANTHER" id="PTHR43065">
    <property type="entry name" value="SENSOR HISTIDINE KINASE"/>
    <property type="match status" value="1"/>
</dbReference>
<feature type="domain" description="Response regulatory" evidence="12">
    <location>
        <begin position="676"/>
        <end position="792"/>
    </location>
</feature>
<feature type="domain" description="PAS" evidence="13">
    <location>
        <begin position="296"/>
        <end position="366"/>
    </location>
</feature>
<dbReference type="Gene3D" id="3.30.450.20">
    <property type="entry name" value="PAS domain"/>
    <property type="match status" value="3"/>
</dbReference>
<reference evidence="15 16" key="1">
    <citation type="journal article" date="2021" name="Int. J. Syst. Evol. Microbiol.">
        <title>Steroidobacter gossypii sp. nov., isolated from soil of cotton cropping field.</title>
        <authorList>
            <person name="Huang R."/>
            <person name="Yang S."/>
            <person name="Zhen C."/>
            <person name="Liu W."/>
        </authorList>
    </citation>
    <scope>NUCLEOTIDE SEQUENCE [LARGE SCALE GENOMIC DNA]</scope>
    <source>
        <strain evidence="15 16">S1-65</strain>
    </source>
</reference>
<dbReference type="CDD" id="cd00130">
    <property type="entry name" value="PAS"/>
    <property type="match status" value="2"/>
</dbReference>
<keyword evidence="6" id="KW-0418">Kinase</keyword>
<keyword evidence="4" id="KW-0808">Transferase</keyword>
<dbReference type="InterPro" id="IPR001789">
    <property type="entry name" value="Sig_transdc_resp-reg_receiver"/>
</dbReference>
<dbReference type="InterPro" id="IPR036890">
    <property type="entry name" value="HATPase_C_sf"/>
</dbReference>
<name>A0ABS1WS19_9GAMM</name>
<dbReference type="Gene3D" id="1.10.287.130">
    <property type="match status" value="1"/>
</dbReference>
<dbReference type="InterPro" id="IPR013767">
    <property type="entry name" value="PAS_fold"/>
</dbReference>
<dbReference type="InterPro" id="IPR004358">
    <property type="entry name" value="Sig_transdc_His_kin-like_C"/>
</dbReference>
<evidence type="ECO:0000256" key="3">
    <source>
        <dbReference type="ARBA" id="ARBA00022553"/>
    </source>
</evidence>
<dbReference type="SUPFAM" id="SSF47384">
    <property type="entry name" value="Homodimeric domain of signal transducing histidine kinase"/>
    <property type="match status" value="1"/>
</dbReference>
<sequence length="799" mass="88083">MNSLQGLLGGNVVTLVVGVVLGLLPAIVSLVLLQRLRNRLRRRHAQLTAANRRNQSIVEGSGEGVLELDNVGHVRYANPAAAKMLGYETEELAGLDYRVLINTQEDGDSRTDPVRRVRYTTDIMRGVGALLRKKNGTFRPVEYKILPVTEEGASVGTVLVFRDIGERVRLDNLLKDMQATAKIGGWEYDVISKQLHWTEALYAIHDLPVGHLIDIEAHHAFFDPEDRVKLQGAERMALEAGLPSDLLLRMTSARGRQLWVRSIIKAERRGGNTVRLHGTIQDVTDLVSAERKLRETRDFFELTLNAVPTPVTYVNSNMIVTYVNRALEEWYALPADAVLGRPLRESIGEERFHEIEPMIRQVMGGEFVRVTQNGIRNGRPREWQNHFVPQLGPNGEVLGFFSIVYDLTEQKRLEARLMQAQKMEAIGQLTGGIAHDFNNLLGVVIGNLQLLDRSVAETPTLARKVHTAMRAAARGADLTRRLLAFARRQILAPAVLDLNRQLSGLSELVQRTIGESIEVRMIQAHDLWHTSADPGQFENAILNLAINARDAMPQGGRLTVRTQNVTLDAKFCNDYPSIEPGDFVAISVNDNGVGMDAEVLKRVFEPFFTTKESGKGSGLGLAMVHSFAEQAGGIATIESTVGTGTTVTIYLPRSKEEQSEREDTIVTRVAPGGTETILVVEDDADLRDTVVTALSQLGYRALSAANGAAAVRILSGPERIDLLFTDVMMPGGMLGPALAKRARELRPDIDVLFTTGYADNAVLAGTAGLTSSDVIHKPYRNEDLAMRIRHVLDREARVA</sequence>
<keyword evidence="16" id="KW-1185">Reference proteome</keyword>
<dbReference type="InterPro" id="IPR035965">
    <property type="entry name" value="PAS-like_dom_sf"/>
</dbReference>
<evidence type="ECO:0000256" key="2">
    <source>
        <dbReference type="ARBA" id="ARBA00012438"/>
    </source>
</evidence>
<dbReference type="PROSITE" id="PS50112">
    <property type="entry name" value="PAS"/>
    <property type="match status" value="2"/>
</dbReference>
<keyword evidence="10" id="KW-1133">Transmembrane helix</keyword>
<dbReference type="Gene3D" id="3.40.50.2300">
    <property type="match status" value="1"/>
</dbReference>
<dbReference type="Proteomes" id="UP000661077">
    <property type="component" value="Unassembled WGS sequence"/>
</dbReference>
<evidence type="ECO:0000256" key="9">
    <source>
        <dbReference type="PROSITE-ProRule" id="PRU00169"/>
    </source>
</evidence>
<accession>A0ABS1WS19</accession>
<dbReference type="EMBL" id="JAEVLS010000001">
    <property type="protein sequence ID" value="MBM0103760.1"/>
    <property type="molecule type" value="Genomic_DNA"/>
</dbReference>
<dbReference type="InterPro" id="IPR001610">
    <property type="entry name" value="PAC"/>
</dbReference>
<evidence type="ECO:0000259" key="11">
    <source>
        <dbReference type="PROSITE" id="PS50109"/>
    </source>
</evidence>
<dbReference type="InterPro" id="IPR005467">
    <property type="entry name" value="His_kinase_dom"/>
</dbReference>
<dbReference type="NCBIfam" id="TIGR00229">
    <property type="entry name" value="sensory_box"/>
    <property type="match status" value="2"/>
</dbReference>
<evidence type="ECO:0000259" key="12">
    <source>
        <dbReference type="PROSITE" id="PS50110"/>
    </source>
</evidence>
<dbReference type="PANTHER" id="PTHR43065:SF49">
    <property type="entry name" value="HISTIDINE KINASE"/>
    <property type="match status" value="1"/>
</dbReference>
<dbReference type="SUPFAM" id="SSF55785">
    <property type="entry name" value="PYP-like sensor domain (PAS domain)"/>
    <property type="match status" value="3"/>
</dbReference>
<dbReference type="SMART" id="SM00388">
    <property type="entry name" value="HisKA"/>
    <property type="match status" value="1"/>
</dbReference>
<evidence type="ECO:0000256" key="4">
    <source>
        <dbReference type="ARBA" id="ARBA00022679"/>
    </source>
</evidence>
<dbReference type="Pfam" id="PF00072">
    <property type="entry name" value="Response_reg"/>
    <property type="match status" value="1"/>
</dbReference>
<evidence type="ECO:0000256" key="10">
    <source>
        <dbReference type="SAM" id="Phobius"/>
    </source>
</evidence>
<dbReference type="InterPro" id="IPR000014">
    <property type="entry name" value="PAS"/>
</dbReference>
<dbReference type="InterPro" id="IPR000700">
    <property type="entry name" value="PAS-assoc_C"/>
</dbReference>
<keyword evidence="10" id="KW-0472">Membrane</keyword>
<feature type="domain" description="Histidine kinase" evidence="11">
    <location>
        <begin position="432"/>
        <end position="655"/>
    </location>
</feature>
<feature type="transmembrane region" description="Helical" evidence="10">
    <location>
        <begin position="12"/>
        <end position="33"/>
    </location>
</feature>
<dbReference type="PROSITE" id="PS50110">
    <property type="entry name" value="RESPONSE_REGULATORY"/>
    <property type="match status" value="1"/>
</dbReference>
<feature type="modified residue" description="4-aspartylphosphate" evidence="9">
    <location>
        <position position="726"/>
    </location>
</feature>
<dbReference type="InterPro" id="IPR011006">
    <property type="entry name" value="CheY-like_superfamily"/>
</dbReference>
<dbReference type="Pfam" id="PF00512">
    <property type="entry name" value="HisKA"/>
    <property type="match status" value="1"/>
</dbReference>
<gene>
    <name evidence="15" type="ORF">JM946_03350</name>
</gene>
<dbReference type="CDD" id="cd00082">
    <property type="entry name" value="HisKA"/>
    <property type="match status" value="1"/>
</dbReference>
<feature type="domain" description="PAS" evidence="13">
    <location>
        <begin position="50"/>
        <end position="94"/>
    </location>
</feature>
<keyword evidence="8" id="KW-0902">Two-component regulatory system</keyword>
<keyword evidence="10" id="KW-0812">Transmembrane</keyword>
<dbReference type="Gene3D" id="3.30.565.10">
    <property type="entry name" value="Histidine kinase-like ATPase, C-terminal domain"/>
    <property type="match status" value="1"/>
</dbReference>
<keyword evidence="7" id="KW-0067">ATP-binding</keyword>
<evidence type="ECO:0000313" key="15">
    <source>
        <dbReference type="EMBL" id="MBM0103760.1"/>
    </source>
</evidence>
<dbReference type="InterPro" id="IPR036097">
    <property type="entry name" value="HisK_dim/P_sf"/>
</dbReference>
<dbReference type="InterPro" id="IPR013656">
    <property type="entry name" value="PAS_4"/>
</dbReference>
<protein>
    <recommendedName>
        <fullName evidence="2">histidine kinase</fullName>
        <ecNumber evidence="2">2.7.13.3</ecNumber>
    </recommendedName>
</protein>
<evidence type="ECO:0000256" key="6">
    <source>
        <dbReference type="ARBA" id="ARBA00022777"/>
    </source>
</evidence>
<evidence type="ECO:0000259" key="13">
    <source>
        <dbReference type="PROSITE" id="PS50112"/>
    </source>
</evidence>
<dbReference type="EC" id="2.7.13.3" evidence="2"/>
<evidence type="ECO:0000256" key="1">
    <source>
        <dbReference type="ARBA" id="ARBA00000085"/>
    </source>
</evidence>
<dbReference type="SMART" id="SM00086">
    <property type="entry name" value="PAC"/>
    <property type="match status" value="3"/>
</dbReference>
<dbReference type="PROSITE" id="PS50109">
    <property type="entry name" value="HIS_KIN"/>
    <property type="match status" value="1"/>
</dbReference>
<keyword evidence="3 9" id="KW-0597">Phosphoprotein</keyword>
<dbReference type="InterPro" id="IPR003661">
    <property type="entry name" value="HisK_dim/P_dom"/>
</dbReference>
<dbReference type="SUPFAM" id="SSF55874">
    <property type="entry name" value="ATPase domain of HSP90 chaperone/DNA topoisomerase II/histidine kinase"/>
    <property type="match status" value="1"/>
</dbReference>
<dbReference type="SMART" id="SM00387">
    <property type="entry name" value="HATPase_c"/>
    <property type="match status" value="1"/>
</dbReference>
<evidence type="ECO:0000256" key="8">
    <source>
        <dbReference type="ARBA" id="ARBA00023012"/>
    </source>
</evidence>
<feature type="domain" description="PAC" evidence="14">
    <location>
        <begin position="363"/>
        <end position="419"/>
    </location>
</feature>
<proteinExistence type="predicted"/>
<dbReference type="SMART" id="SM00448">
    <property type="entry name" value="REC"/>
    <property type="match status" value="1"/>
</dbReference>
<dbReference type="Pfam" id="PF00989">
    <property type="entry name" value="PAS"/>
    <property type="match status" value="1"/>
</dbReference>
<dbReference type="RefSeq" id="WP_203165718.1">
    <property type="nucleotide sequence ID" value="NZ_JAEVLS010000001.1"/>
</dbReference>